<dbReference type="SUPFAM" id="SSF51338">
    <property type="entry name" value="Composite domain of metallo-dependent hydrolases"/>
    <property type="match status" value="1"/>
</dbReference>
<accession>A0A8J7CFA7</accession>
<dbReference type="Gene3D" id="3.20.20.140">
    <property type="entry name" value="Metal-dependent hydrolases"/>
    <property type="match status" value="1"/>
</dbReference>
<dbReference type="InterPro" id="IPR032466">
    <property type="entry name" value="Metal_Hydrolase"/>
</dbReference>
<proteinExistence type="predicted"/>
<dbReference type="GO" id="GO:0016810">
    <property type="term" value="F:hydrolase activity, acting on carbon-nitrogen (but not peptide) bonds"/>
    <property type="evidence" value="ECO:0007669"/>
    <property type="project" value="InterPro"/>
</dbReference>
<name>A0A8J7CFA7_9BACT</name>
<gene>
    <name evidence="3" type="ORF">IFK94_13975</name>
</gene>
<dbReference type="InterPro" id="IPR050287">
    <property type="entry name" value="MTA/SAH_deaminase"/>
</dbReference>
<dbReference type="PANTHER" id="PTHR43794:SF11">
    <property type="entry name" value="AMIDOHYDROLASE-RELATED DOMAIN-CONTAINING PROTEIN"/>
    <property type="match status" value="1"/>
</dbReference>
<dbReference type="InterPro" id="IPR006680">
    <property type="entry name" value="Amidohydro-rel"/>
</dbReference>
<organism evidence="3 4">
    <name type="scientific">Candidatus Polarisedimenticola svalbardensis</name>
    <dbReference type="NCBI Taxonomy" id="2886004"/>
    <lineage>
        <taxon>Bacteria</taxon>
        <taxon>Pseudomonadati</taxon>
        <taxon>Acidobacteriota</taxon>
        <taxon>Candidatus Polarisedimenticolia</taxon>
        <taxon>Candidatus Polarisedimenticolales</taxon>
        <taxon>Candidatus Polarisedimenticolaceae</taxon>
        <taxon>Candidatus Polarisedimenticola</taxon>
    </lineage>
</organism>
<dbReference type="EMBL" id="JACXWD010000068">
    <property type="protein sequence ID" value="MBD3869224.1"/>
    <property type="molecule type" value="Genomic_DNA"/>
</dbReference>
<dbReference type="AlphaFoldDB" id="A0A8J7CFA7"/>
<dbReference type="Pfam" id="PF01979">
    <property type="entry name" value="Amidohydro_1"/>
    <property type="match status" value="1"/>
</dbReference>
<dbReference type="SUPFAM" id="SSF51556">
    <property type="entry name" value="Metallo-dependent hydrolases"/>
    <property type="match status" value="1"/>
</dbReference>
<comment type="caution">
    <text evidence="3">The sequence shown here is derived from an EMBL/GenBank/DDBJ whole genome shotgun (WGS) entry which is preliminary data.</text>
</comment>
<evidence type="ECO:0000256" key="1">
    <source>
        <dbReference type="ARBA" id="ARBA00022801"/>
    </source>
</evidence>
<protein>
    <submittedName>
        <fullName evidence="3">Amidohydrolase family protein</fullName>
    </submittedName>
</protein>
<evidence type="ECO:0000259" key="2">
    <source>
        <dbReference type="Pfam" id="PF01979"/>
    </source>
</evidence>
<evidence type="ECO:0000313" key="4">
    <source>
        <dbReference type="Proteomes" id="UP000648239"/>
    </source>
</evidence>
<dbReference type="PANTHER" id="PTHR43794">
    <property type="entry name" value="AMINOHYDROLASE SSNA-RELATED"/>
    <property type="match status" value="1"/>
</dbReference>
<dbReference type="Proteomes" id="UP000648239">
    <property type="component" value="Unassembled WGS sequence"/>
</dbReference>
<dbReference type="Gene3D" id="2.30.40.10">
    <property type="entry name" value="Urease, subunit C, domain 1"/>
    <property type="match status" value="1"/>
</dbReference>
<dbReference type="InterPro" id="IPR011059">
    <property type="entry name" value="Metal-dep_hydrolase_composite"/>
</dbReference>
<sequence>MELYLAAHILPVTGPVVSGGGAVAARDGRIVAVGAEDEVRRELAAQGVAPATIREHDFSDSVLLPGLVNVHTHLELSWLKDEDLPGGDYVAWLRRLLELRDSRGETADAEGAARQAIETMVSRGTVAVGDVSNTLSTVGPLADSSLRGVIFHEIYRIRPEGAEQRMEEVAAQVAAADQELQRLGARDRFFIAPTPHGPHTTSPALLKALAGRAAASREPLSVHVAESRPEVELLQDGGGDLAGFYKERDFMDGDWQPPAMSPVAHLDRLGVLSPATLAVHCVHVDRQDLARLQERRCTVVTCPRSNARLGVGCAPVPTIMGAGIPVALGTDSLASVPDLDLFAEMAALRSDHSKLSAAAVIRMATLNGAKALGLEQDLGSLAPGKLARMVRVVLPSLSDDPMETVTTCPETVEPVAAAS</sequence>
<evidence type="ECO:0000313" key="3">
    <source>
        <dbReference type="EMBL" id="MBD3869224.1"/>
    </source>
</evidence>
<keyword evidence="1" id="KW-0378">Hydrolase</keyword>
<feature type="domain" description="Amidohydrolase-related" evidence="2">
    <location>
        <begin position="62"/>
        <end position="392"/>
    </location>
</feature>
<reference evidence="3 4" key="1">
    <citation type="submission" date="2020-08" db="EMBL/GenBank/DDBJ databases">
        <title>Acidobacteriota in marine sediments use diverse sulfur dissimilation pathways.</title>
        <authorList>
            <person name="Wasmund K."/>
        </authorList>
    </citation>
    <scope>NUCLEOTIDE SEQUENCE [LARGE SCALE GENOMIC DNA]</scope>
    <source>
        <strain evidence="3">MAG AM4</strain>
    </source>
</reference>